<dbReference type="GeneID" id="81389606"/>
<name>A0A9W9NCZ8_PENCI</name>
<reference evidence="1" key="2">
    <citation type="journal article" date="2023" name="IMA Fungus">
        <title>Comparative genomic study of the Penicillium genus elucidates a diverse pangenome and 15 lateral gene transfer events.</title>
        <authorList>
            <person name="Petersen C."/>
            <person name="Sorensen T."/>
            <person name="Nielsen M.R."/>
            <person name="Sondergaard T.E."/>
            <person name="Sorensen J.L."/>
            <person name="Fitzpatrick D.A."/>
            <person name="Frisvad J.C."/>
            <person name="Nielsen K.L."/>
        </authorList>
    </citation>
    <scope>NUCLEOTIDE SEQUENCE</scope>
    <source>
        <strain evidence="1">IBT 23319</strain>
    </source>
</reference>
<evidence type="ECO:0000313" key="2">
    <source>
        <dbReference type="Proteomes" id="UP001147733"/>
    </source>
</evidence>
<dbReference type="RefSeq" id="XP_056494948.1">
    <property type="nucleotide sequence ID" value="XM_056650439.1"/>
</dbReference>
<dbReference type="Proteomes" id="UP001147733">
    <property type="component" value="Unassembled WGS sequence"/>
</dbReference>
<comment type="caution">
    <text evidence="1">The sequence shown here is derived from an EMBL/GenBank/DDBJ whole genome shotgun (WGS) entry which is preliminary data.</text>
</comment>
<evidence type="ECO:0000313" key="1">
    <source>
        <dbReference type="EMBL" id="KAJ5216669.1"/>
    </source>
</evidence>
<keyword evidence="2" id="KW-1185">Reference proteome</keyword>
<dbReference type="AlphaFoldDB" id="A0A9W9NCZ8"/>
<reference evidence="1" key="1">
    <citation type="submission" date="2022-11" db="EMBL/GenBank/DDBJ databases">
        <authorList>
            <person name="Petersen C."/>
        </authorList>
    </citation>
    <scope>NUCLEOTIDE SEQUENCE</scope>
    <source>
        <strain evidence="1">IBT 23319</strain>
    </source>
</reference>
<protein>
    <submittedName>
        <fullName evidence="1">Uncharacterized protein</fullName>
    </submittedName>
</protein>
<sequence length="76" mass="8577">MTPWRKLNIEAPKNPCKDEPDFHVRHAMALSFSHRSGMNSSGLEKFDGDLEVAHDGTATVVCEFVNSYHRKDTSKT</sequence>
<dbReference type="EMBL" id="JAPQKT010000011">
    <property type="protein sequence ID" value="KAJ5216669.1"/>
    <property type="molecule type" value="Genomic_DNA"/>
</dbReference>
<proteinExistence type="predicted"/>
<accession>A0A9W9NCZ8</accession>
<organism evidence="1 2">
    <name type="scientific">Penicillium citrinum</name>
    <dbReference type="NCBI Taxonomy" id="5077"/>
    <lineage>
        <taxon>Eukaryota</taxon>
        <taxon>Fungi</taxon>
        <taxon>Dikarya</taxon>
        <taxon>Ascomycota</taxon>
        <taxon>Pezizomycotina</taxon>
        <taxon>Eurotiomycetes</taxon>
        <taxon>Eurotiomycetidae</taxon>
        <taxon>Eurotiales</taxon>
        <taxon>Aspergillaceae</taxon>
        <taxon>Penicillium</taxon>
    </lineage>
</organism>
<gene>
    <name evidence="1" type="ORF">N7469_011534</name>
</gene>